<evidence type="ECO:0000313" key="2">
    <source>
        <dbReference type="Proteomes" id="UP001250932"/>
    </source>
</evidence>
<dbReference type="Gene3D" id="2.130.10.10">
    <property type="entry name" value="YVTN repeat-like/Quinoprotein amine dehydrogenase"/>
    <property type="match status" value="2"/>
</dbReference>
<sequence length="181" mass="20204">MNQLILAFMENFSFPEAGIRRLVSRIWKVDSGNVVKVFEASGGFYSVRWSPDGKYIVGAGIHSFGEKDRNIYVWDVVTGNERKEFTDKETVSAWGLSFSLDGRYLAVGSADSSGLISIWDFPSGEVIRKLKDPSEGEQRALDFSPDGKYLVSGGGPILLWDLESRKIVRQFGICHIDEVSK</sequence>
<keyword evidence="2" id="KW-1185">Reference proteome</keyword>
<dbReference type="SMART" id="SM00320">
    <property type="entry name" value="WD40"/>
    <property type="match status" value="3"/>
</dbReference>
<evidence type="ECO:0000313" key="1">
    <source>
        <dbReference type="EMBL" id="MDT7042886.1"/>
    </source>
</evidence>
<comment type="caution">
    <text evidence="1">The sequence shown here is derived from an EMBL/GenBank/DDBJ whole genome shotgun (WGS) entry which is preliminary data.</text>
</comment>
<dbReference type="SUPFAM" id="SSF50998">
    <property type="entry name" value="Quinoprotein alcohol dehydrogenase-like"/>
    <property type="match status" value="1"/>
</dbReference>
<dbReference type="InterPro" id="IPR001680">
    <property type="entry name" value="WD40_rpt"/>
</dbReference>
<dbReference type="Proteomes" id="UP001250932">
    <property type="component" value="Unassembled WGS sequence"/>
</dbReference>
<dbReference type="Pfam" id="PF00400">
    <property type="entry name" value="WD40"/>
    <property type="match status" value="3"/>
</dbReference>
<protein>
    <recommendedName>
        <fullName evidence="3">Translation initiation factor beta propellor-like domain-containing protein</fullName>
    </recommendedName>
</protein>
<organism evidence="1 2">
    <name type="scientific">Candidatus Nitronereus thalassa</name>
    <dbReference type="NCBI Taxonomy" id="3020898"/>
    <lineage>
        <taxon>Bacteria</taxon>
        <taxon>Pseudomonadati</taxon>
        <taxon>Nitrospirota</taxon>
        <taxon>Nitrospiria</taxon>
        <taxon>Nitrospirales</taxon>
        <taxon>Nitrospiraceae</taxon>
        <taxon>Candidatus Nitronereus</taxon>
    </lineage>
</organism>
<reference evidence="1 2" key="1">
    <citation type="journal article" date="2023" name="ISME J.">
        <title>Cultivation and genomic characterization of novel and ubiquitous marine nitrite-oxidizing bacteria from the Nitrospirales.</title>
        <authorList>
            <person name="Mueller A.J."/>
            <person name="Daebeler A."/>
            <person name="Herbold C.W."/>
            <person name="Kirkegaard R.H."/>
            <person name="Daims H."/>
        </authorList>
    </citation>
    <scope>NUCLEOTIDE SEQUENCE [LARGE SCALE GENOMIC DNA]</scope>
    <source>
        <strain evidence="1 2">EB</strain>
    </source>
</reference>
<dbReference type="InterPro" id="IPR015943">
    <property type="entry name" value="WD40/YVTN_repeat-like_dom_sf"/>
</dbReference>
<dbReference type="PANTHER" id="PTHR19879">
    <property type="entry name" value="TRANSCRIPTION INITIATION FACTOR TFIID"/>
    <property type="match status" value="1"/>
</dbReference>
<dbReference type="EMBL" id="JAQOUE010000001">
    <property type="protein sequence ID" value="MDT7042886.1"/>
    <property type="molecule type" value="Genomic_DNA"/>
</dbReference>
<proteinExistence type="predicted"/>
<name>A0ABU3K914_9BACT</name>
<gene>
    <name evidence="1" type="ORF">PPG34_11020</name>
</gene>
<accession>A0ABU3K914</accession>
<dbReference type="PANTHER" id="PTHR19879:SF9">
    <property type="entry name" value="TRANSCRIPTION INITIATION FACTOR TFIID SUBUNIT 5"/>
    <property type="match status" value="1"/>
</dbReference>
<evidence type="ECO:0008006" key="3">
    <source>
        <dbReference type="Google" id="ProtNLM"/>
    </source>
</evidence>
<dbReference type="InterPro" id="IPR011047">
    <property type="entry name" value="Quinoprotein_ADH-like_sf"/>
</dbReference>